<proteinExistence type="predicted"/>
<dbReference type="AlphaFoldDB" id="A0A2A5WPK2"/>
<sequence length="72" mass="7656">MTGTLTGSQGRVTELTGITFEDGQLSFSMIFETAQRDLNLTFSGTVNGDSLTGVVKTPSGENQTTGTRRPLE</sequence>
<reference evidence="2 3" key="1">
    <citation type="submission" date="2017-08" db="EMBL/GenBank/DDBJ databases">
        <title>Fine stratification of microbial communities through a metagenomic profile of the photic zone.</title>
        <authorList>
            <person name="Haro-Moreno J.M."/>
            <person name="Lopez-Perez M."/>
            <person name="De La Torre J."/>
            <person name="Picazo A."/>
            <person name="Camacho A."/>
            <person name="Rodriguez-Valera F."/>
        </authorList>
    </citation>
    <scope>NUCLEOTIDE SEQUENCE [LARGE SCALE GENOMIC DNA]</scope>
    <source>
        <strain evidence="2">MED-G24</strain>
    </source>
</reference>
<evidence type="ECO:0000313" key="2">
    <source>
        <dbReference type="EMBL" id="PDH38177.1"/>
    </source>
</evidence>
<feature type="region of interest" description="Disordered" evidence="1">
    <location>
        <begin position="53"/>
        <end position="72"/>
    </location>
</feature>
<evidence type="ECO:0000313" key="3">
    <source>
        <dbReference type="Proteomes" id="UP000219327"/>
    </source>
</evidence>
<organism evidence="2 3">
    <name type="scientific">OM182 bacterium MED-G24</name>
    <dbReference type="NCBI Taxonomy" id="1986255"/>
    <lineage>
        <taxon>Bacteria</taxon>
        <taxon>Pseudomonadati</taxon>
        <taxon>Pseudomonadota</taxon>
        <taxon>Gammaproteobacteria</taxon>
        <taxon>OMG group</taxon>
        <taxon>OM182 clade</taxon>
    </lineage>
</organism>
<name>A0A2A5WPK2_9GAMM</name>
<comment type="caution">
    <text evidence="2">The sequence shown here is derived from an EMBL/GenBank/DDBJ whole genome shotgun (WGS) entry which is preliminary data.</text>
</comment>
<dbReference type="EMBL" id="NTKD01000039">
    <property type="protein sequence ID" value="PDH38177.1"/>
    <property type="molecule type" value="Genomic_DNA"/>
</dbReference>
<accession>A0A2A5WPK2</accession>
<dbReference type="Proteomes" id="UP000219327">
    <property type="component" value="Unassembled WGS sequence"/>
</dbReference>
<evidence type="ECO:0000256" key="1">
    <source>
        <dbReference type="SAM" id="MobiDB-lite"/>
    </source>
</evidence>
<feature type="compositionally biased region" description="Polar residues" evidence="1">
    <location>
        <begin position="59"/>
        <end position="72"/>
    </location>
</feature>
<protein>
    <submittedName>
        <fullName evidence="2">Uncharacterized protein</fullName>
    </submittedName>
</protein>
<gene>
    <name evidence="2" type="ORF">CNE99_07290</name>
</gene>